<organism evidence="2 3">
    <name type="scientific">Arthrobacter cryoconiti</name>
    <dbReference type="NCBI Taxonomy" id="748907"/>
    <lineage>
        <taxon>Bacteria</taxon>
        <taxon>Bacillati</taxon>
        <taxon>Actinomycetota</taxon>
        <taxon>Actinomycetes</taxon>
        <taxon>Micrococcales</taxon>
        <taxon>Micrococcaceae</taxon>
        <taxon>Arthrobacter</taxon>
    </lineage>
</organism>
<dbReference type="Pfam" id="PF12802">
    <property type="entry name" value="MarR_2"/>
    <property type="match status" value="1"/>
</dbReference>
<keyword evidence="3" id="KW-1185">Reference proteome</keyword>
<dbReference type="PRINTS" id="PR00598">
    <property type="entry name" value="HTHMARR"/>
</dbReference>
<sequence length="155" mass="16988">MAKKMHGLNEFETDLWVALTVLSQVFTPAMDQRLREVGLTLFEYGALMTLSDAPDRVLRISEMAERTYAPVPRMSKVVGRLEERGLVRRAASPSDRRVSDIELTPAGRRVLLAAAKIQAHAAREMVMDRISPTDAAALASILGPLVHSLDPAGPL</sequence>
<dbReference type="SUPFAM" id="SSF46785">
    <property type="entry name" value="Winged helix' DNA-binding domain"/>
    <property type="match status" value="1"/>
</dbReference>
<dbReference type="InterPro" id="IPR039422">
    <property type="entry name" value="MarR/SlyA-like"/>
</dbReference>
<feature type="domain" description="HTH marR-type" evidence="1">
    <location>
        <begin position="12"/>
        <end position="147"/>
    </location>
</feature>
<evidence type="ECO:0000313" key="2">
    <source>
        <dbReference type="EMBL" id="MFC4266472.1"/>
    </source>
</evidence>
<evidence type="ECO:0000259" key="1">
    <source>
        <dbReference type="PROSITE" id="PS50995"/>
    </source>
</evidence>
<dbReference type="Gene3D" id="1.10.10.10">
    <property type="entry name" value="Winged helix-like DNA-binding domain superfamily/Winged helix DNA-binding domain"/>
    <property type="match status" value="1"/>
</dbReference>
<dbReference type="InterPro" id="IPR000835">
    <property type="entry name" value="HTH_MarR-typ"/>
</dbReference>
<gene>
    <name evidence="2" type="ORF">ACFOW9_12750</name>
</gene>
<reference evidence="3" key="1">
    <citation type="journal article" date="2019" name="Int. J. Syst. Evol. Microbiol.">
        <title>The Global Catalogue of Microorganisms (GCM) 10K type strain sequencing project: providing services to taxonomists for standard genome sequencing and annotation.</title>
        <authorList>
            <consortium name="The Broad Institute Genomics Platform"/>
            <consortium name="The Broad Institute Genome Sequencing Center for Infectious Disease"/>
            <person name="Wu L."/>
            <person name="Ma J."/>
        </authorList>
    </citation>
    <scope>NUCLEOTIDE SEQUENCE [LARGE SCALE GENOMIC DNA]</scope>
    <source>
        <strain evidence="3">CGMCC 1.10698</strain>
    </source>
</reference>
<dbReference type="InterPro" id="IPR036388">
    <property type="entry name" value="WH-like_DNA-bd_sf"/>
</dbReference>
<dbReference type="RefSeq" id="WP_230066830.1">
    <property type="nucleotide sequence ID" value="NZ_BAABLL010000008.1"/>
</dbReference>
<dbReference type="PANTHER" id="PTHR33164">
    <property type="entry name" value="TRANSCRIPTIONAL REGULATOR, MARR FAMILY"/>
    <property type="match status" value="1"/>
</dbReference>
<dbReference type="SMART" id="SM00347">
    <property type="entry name" value="HTH_MARR"/>
    <property type="match status" value="1"/>
</dbReference>
<dbReference type="Proteomes" id="UP001595773">
    <property type="component" value="Unassembled WGS sequence"/>
</dbReference>
<comment type="caution">
    <text evidence="2">The sequence shown here is derived from an EMBL/GenBank/DDBJ whole genome shotgun (WGS) entry which is preliminary data.</text>
</comment>
<proteinExistence type="predicted"/>
<name>A0ABV8R216_9MICC</name>
<dbReference type="PROSITE" id="PS50995">
    <property type="entry name" value="HTH_MARR_2"/>
    <property type="match status" value="1"/>
</dbReference>
<dbReference type="InterPro" id="IPR036390">
    <property type="entry name" value="WH_DNA-bd_sf"/>
</dbReference>
<evidence type="ECO:0000313" key="3">
    <source>
        <dbReference type="Proteomes" id="UP001595773"/>
    </source>
</evidence>
<dbReference type="PANTHER" id="PTHR33164:SF99">
    <property type="entry name" value="MARR FAMILY REGULATORY PROTEIN"/>
    <property type="match status" value="1"/>
</dbReference>
<dbReference type="EMBL" id="JBHSCQ010000020">
    <property type="protein sequence ID" value="MFC4266472.1"/>
    <property type="molecule type" value="Genomic_DNA"/>
</dbReference>
<accession>A0ABV8R216</accession>
<protein>
    <submittedName>
        <fullName evidence="2">MarR family winged helix-turn-helix transcriptional regulator</fullName>
    </submittedName>
</protein>